<proteinExistence type="predicted"/>
<dbReference type="GO" id="GO:0008270">
    <property type="term" value="F:zinc ion binding"/>
    <property type="evidence" value="ECO:0007669"/>
    <property type="project" value="UniProtKB-KW"/>
</dbReference>
<keyword evidence="1" id="KW-0862">Zinc</keyword>
<name>A0A1S3UJL7_VIGRR</name>
<dbReference type="InterPro" id="IPR036875">
    <property type="entry name" value="Znf_CCHC_sf"/>
</dbReference>
<dbReference type="InterPro" id="IPR054722">
    <property type="entry name" value="PolX-like_BBD"/>
</dbReference>
<gene>
    <name evidence="5" type="primary">LOC106765984</name>
</gene>
<feature type="domain" description="CCHC-type" evidence="3">
    <location>
        <begin position="105"/>
        <end position="118"/>
    </location>
</feature>
<dbReference type="SUPFAM" id="SSF57756">
    <property type="entry name" value="Retrovirus zinc finger-like domains"/>
    <property type="match status" value="1"/>
</dbReference>
<reference evidence="4" key="1">
    <citation type="journal article" date="2014" name="Nat. Commun.">
        <title>Genome sequence of mungbean and insights into evolution within Vigna species.</title>
        <authorList>
            <person name="Kang Y.J."/>
            <person name="Kim S.K."/>
            <person name="Kim M.Y."/>
            <person name="Lestari P."/>
            <person name="Kim K.H."/>
            <person name="Ha B.K."/>
            <person name="Jun T.H."/>
            <person name="Hwang W.J."/>
            <person name="Lee T."/>
            <person name="Lee J."/>
            <person name="Shim S."/>
            <person name="Yoon M.Y."/>
            <person name="Jang Y.E."/>
            <person name="Han K.S."/>
            <person name="Taeprayoon P."/>
            <person name="Yoon N."/>
            <person name="Somta P."/>
            <person name="Tanya P."/>
            <person name="Kim K.S."/>
            <person name="Gwag J.G."/>
            <person name="Moon J.K."/>
            <person name="Lee Y.H."/>
            <person name="Park B.S."/>
            <person name="Bombarely A."/>
            <person name="Doyle J.J."/>
            <person name="Jackson S.A."/>
            <person name="Schafleitner R."/>
            <person name="Srinives P."/>
            <person name="Varshney R.K."/>
            <person name="Lee S.H."/>
        </authorList>
    </citation>
    <scope>NUCLEOTIDE SEQUENCE [LARGE SCALE GENOMIC DNA]</scope>
    <source>
        <strain evidence="4">cv. VC1973A</strain>
    </source>
</reference>
<evidence type="ECO:0000313" key="5">
    <source>
        <dbReference type="RefSeq" id="XP_014506232.1"/>
    </source>
</evidence>
<protein>
    <submittedName>
        <fullName evidence="5">Uncharacterized protein LOC106765984</fullName>
    </submittedName>
</protein>
<reference evidence="5" key="2">
    <citation type="submission" date="2025-08" db="UniProtKB">
        <authorList>
            <consortium name="RefSeq"/>
        </authorList>
    </citation>
    <scope>IDENTIFICATION</scope>
    <source>
        <tissue evidence="5">Leaf</tissue>
    </source>
</reference>
<feature type="region of interest" description="Disordered" evidence="2">
    <location>
        <begin position="17"/>
        <end position="72"/>
    </location>
</feature>
<dbReference type="AlphaFoldDB" id="A0A1S3UJL7"/>
<dbReference type="GeneID" id="106765984"/>
<evidence type="ECO:0000313" key="4">
    <source>
        <dbReference type="Proteomes" id="UP000087766"/>
    </source>
</evidence>
<dbReference type="RefSeq" id="XP_014506232.1">
    <property type="nucleotide sequence ID" value="XM_014650746.1"/>
</dbReference>
<accession>A0A1S3UJL7</accession>
<evidence type="ECO:0000256" key="1">
    <source>
        <dbReference type="PROSITE-ProRule" id="PRU00047"/>
    </source>
</evidence>
<sequence length="354" mass="40808">MRMEELQNSLEAHEQRLIERRNADKSTNQGINQALQARSDQKVKGRGSGRGRGCSRSGRGRGKNTNSYEKFKEENISVEKDVNKRGGRQSKGRGRKICHKRNIQCYTCKKYGHYYAECWHNEDMKKNKNDEAANLAQNTGDSESDHVLLMSTIKQAKVDLCWRMTWDRCEKETNHALGRCDGEPEHVLLSNKMSHASDDGEPQHVLLLNETRHAVDDSCSWYLDMRYSNHMTRRREWLVNLDSSLKSCVSFADNSSIMAEGIDRVLIACKNGKIAYMDDVLYVSTMKSNLLSLGQLLEKGYTMSMHQNHIKVFDRKQHPVIKAPLSRNRTFKVNLNAVEIQYLSTMNDDEERWV</sequence>
<organism evidence="4 5">
    <name type="scientific">Vigna radiata var. radiata</name>
    <name type="common">Mung bean</name>
    <name type="synonym">Phaseolus aureus</name>
    <dbReference type="NCBI Taxonomy" id="3916"/>
    <lineage>
        <taxon>Eukaryota</taxon>
        <taxon>Viridiplantae</taxon>
        <taxon>Streptophyta</taxon>
        <taxon>Embryophyta</taxon>
        <taxon>Tracheophyta</taxon>
        <taxon>Spermatophyta</taxon>
        <taxon>Magnoliopsida</taxon>
        <taxon>eudicotyledons</taxon>
        <taxon>Gunneridae</taxon>
        <taxon>Pentapetalae</taxon>
        <taxon>rosids</taxon>
        <taxon>fabids</taxon>
        <taxon>Fabales</taxon>
        <taxon>Fabaceae</taxon>
        <taxon>Papilionoideae</taxon>
        <taxon>50 kb inversion clade</taxon>
        <taxon>NPAAA clade</taxon>
        <taxon>indigoferoid/millettioid clade</taxon>
        <taxon>Phaseoleae</taxon>
        <taxon>Vigna</taxon>
    </lineage>
</organism>
<dbReference type="KEGG" id="vra:106765984"/>
<evidence type="ECO:0000259" key="3">
    <source>
        <dbReference type="PROSITE" id="PS50158"/>
    </source>
</evidence>
<dbReference type="PROSITE" id="PS50158">
    <property type="entry name" value="ZF_CCHC"/>
    <property type="match status" value="1"/>
</dbReference>
<keyword evidence="1" id="KW-0479">Metal-binding</keyword>
<keyword evidence="4" id="KW-1185">Reference proteome</keyword>
<keyword evidence="1" id="KW-0863">Zinc-finger</keyword>
<evidence type="ECO:0000256" key="2">
    <source>
        <dbReference type="SAM" id="MobiDB-lite"/>
    </source>
</evidence>
<dbReference type="OrthoDB" id="906313at2759"/>
<dbReference type="InterPro" id="IPR001878">
    <property type="entry name" value="Znf_CCHC"/>
</dbReference>
<dbReference type="Pfam" id="PF22936">
    <property type="entry name" value="Pol_BBD"/>
    <property type="match status" value="1"/>
</dbReference>
<feature type="compositionally biased region" description="Polar residues" evidence="2">
    <location>
        <begin position="25"/>
        <end position="38"/>
    </location>
</feature>
<dbReference type="GO" id="GO:0003676">
    <property type="term" value="F:nucleic acid binding"/>
    <property type="evidence" value="ECO:0007669"/>
    <property type="project" value="InterPro"/>
</dbReference>
<dbReference type="Proteomes" id="UP000087766">
    <property type="component" value="Chromosome 7"/>
</dbReference>